<dbReference type="AlphaFoldDB" id="A0AAV6I9T6"/>
<organism evidence="2 3">
    <name type="scientific">Rhododendron griersonianum</name>
    <dbReference type="NCBI Taxonomy" id="479676"/>
    <lineage>
        <taxon>Eukaryota</taxon>
        <taxon>Viridiplantae</taxon>
        <taxon>Streptophyta</taxon>
        <taxon>Embryophyta</taxon>
        <taxon>Tracheophyta</taxon>
        <taxon>Spermatophyta</taxon>
        <taxon>Magnoliopsida</taxon>
        <taxon>eudicotyledons</taxon>
        <taxon>Gunneridae</taxon>
        <taxon>Pentapetalae</taxon>
        <taxon>asterids</taxon>
        <taxon>Ericales</taxon>
        <taxon>Ericaceae</taxon>
        <taxon>Ericoideae</taxon>
        <taxon>Rhodoreae</taxon>
        <taxon>Rhododendron</taxon>
    </lineage>
</organism>
<proteinExistence type="predicted"/>
<protein>
    <submittedName>
        <fullName evidence="2">Uncharacterized protein</fullName>
    </submittedName>
</protein>
<accession>A0AAV6I9T6</accession>
<evidence type="ECO:0000313" key="3">
    <source>
        <dbReference type="Proteomes" id="UP000823749"/>
    </source>
</evidence>
<evidence type="ECO:0000256" key="1">
    <source>
        <dbReference type="SAM" id="Phobius"/>
    </source>
</evidence>
<evidence type="ECO:0000313" key="2">
    <source>
        <dbReference type="EMBL" id="KAG5525276.1"/>
    </source>
</evidence>
<keyword evidence="1" id="KW-1133">Transmembrane helix</keyword>
<gene>
    <name evidence="2" type="ORF">RHGRI_031829</name>
</gene>
<comment type="caution">
    <text evidence="2">The sequence shown here is derived from an EMBL/GenBank/DDBJ whole genome shotgun (WGS) entry which is preliminary data.</text>
</comment>
<name>A0AAV6I9T6_9ERIC</name>
<feature type="transmembrane region" description="Helical" evidence="1">
    <location>
        <begin position="288"/>
        <end position="313"/>
    </location>
</feature>
<keyword evidence="1" id="KW-0812">Transmembrane</keyword>
<feature type="transmembrane region" description="Helical" evidence="1">
    <location>
        <begin position="254"/>
        <end position="276"/>
    </location>
</feature>
<sequence>MSDPVILRDLKQLRKLALLIHNQEEGAISKIKFKSEPDRAKYLRDIRENYESVLGLLNDGAEVKRKFDQDHDRSPIAREMFMYVVHSANRALQNVRNYTLRTSYLSKVSEHSKSLIKRLSELNPRDLASVEHLTEELVVSNNAALESMRKRQSPASRSFSKLKWIDGTGLNPDKLVKKAQEKLGFKGPFKDLKEEEKLQVYEKILLESGHGGIVEKWLSRAVGAAGMAVLVFTAGTMVWDILSSEHPFQTASRDAVEIAASVGGGMLGEVVGAAVATELLAGVEVSPLFVTIAGLAGGIGGAFIFGAFAGLLIDSLIHSGGSAGFSTERHRCFVARMPDGVALARQIAAES</sequence>
<dbReference type="EMBL" id="JACTNZ010000011">
    <property type="protein sequence ID" value="KAG5525276.1"/>
    <property type="molecule type" value="Genomic_DNA"/>
</dbReference>
<keyword evidence="1" id="KW-0472">Membrane</keyword>
<reference evidence="2" key="1">
    <citation type="submission" date="2020-08" db="EMBL/GenBank/DDBJ databases">
        <title>Plant Genome Project.</title>
        <authorList>
            <person name="Zhang R.-G."/>
        </authorList>
    </citation>
    <scope>NUCLEOTIDE SEQUENCE</scope>
    <source>
        <strain evidence="2">WSP0</strain>
        <tissue evidence="2">Leaf</tissue>
    </source>
</reference>
<dbReference type="Proteomes" id="UP000823749">
    <property type="component" value="Chromosome 11"/>
</dbReference>
<feature type="transmembrane region" description="Helical" evidence="1">
    <location>
        <begin position="217"/>
        <end position="242"/>
    </location>
</feature>
<keyword evidence="3" id="KW-1185">Reference proteome</keyword>